<evidence type="ECO:0000313" key="3">
    <source>
        <dbReference type="Proteomes" id="UP000029981"/>
    </source>
</evidence>
<reference evidence="2 3" key="1">
    <citation type="journal article" date="2009" name="Nat. Genet.">
        <title>The genome of the cucumber, Cucumis sativus L.</title>
        <authorList>
            <person name="Huang S."/>
            <person name="Li R."/>
            <person name="Zhang Z."/>
            <person name="Li L."/>
            <person name="Gu X."/>
            <person name="Fan W."/>
            <person name="Lucas W.J."/>
            <person name="Wang X."/>
            <person name="Xie B."/>
            <person name="Ni P."/>
            <person name="Ren Y."/>
            <person name="Zhu H."/>
            <person name="Li J."/>
            <person name="Lin K."/>
            <person name="Jin W."/>
            <person name="Fei Z."/>
            <person name="Li G."/>
            <person name="Staub J."/>
            <person name="Kilian A."/>
            <person name="van der Vossen E.A."/>
            <person name="Wu Y."/>
            <person name="Guo J."/>
            <person name="He J."/>
            <person name="Jia Z."/>
            <person name="Ren Y."/>
            <person name="Tian G."/>
            <person name="Lu Y."/>
            <person name="Ruan J."/>
            <person name="Qian W."/>
            <person name="Wang M."/>
            <person name="Huang Q."/>
            <person name="Li B."/>
            <person name="Xuan Z."/>
            <person name="Cao J."/>
            <person name="Asan"/>
            <person name="Wu Z."/>
            <person name="Zhang J."/>
            <person name="Cai Q."/>
            <person name="Bai Y."/>
            <person name="Zhao B."/>
            <person name="Han Y."/>
            <person name="Li Y."/>
            <person name="Li X."/>
            <person name="Wang S."/>
            <person name="Shi Q."/>
            <person name="Liu S."/>
            <person name="Cho W.K."/>
            <person name="Kim J.Y."/>
            <person name="Xu Y."/>
            <person name="Heller-Uszynska K."/>
            <person name="Miao H."/>
            <person name="Cheng Z."/>
            <person name="Zhang S."/>
            <person name="Wu J."/>
            <person name="Yang Y."/>
            <person name="Kang H."/>
            <person name="Li M."/>
            <person name="Liang H."/>
            <person name="Ren X."/>
            <person name="Shi Z."/>
            <person name="Wen M."/>
            <person name="Jian M."/>
            <person name="Yang H."/>
            <person name="Zhang G."/>
            <person name="Yang Z."/>
            <person name="Chen R."/>
            <person name="Liu S."/>
            <person name="Li J."/>
            <person name="Ma L."/>
            <person name="Liu H."/>
            <person name="Zhou Y."/>
            <person name="Zhao J."/>
            <person name="Fang X."/>
            <person name="Li G."/>
            <person name="Fang L."/>
            <person name="Li Y."/>
            <person name="Liu D."/>
            <person name="Zheng H."/>
            <person name="Zhang Y."/>
            <person name="Qin N."/>
            <person name="Li Z."/>
            <person name="Yang G."/>
            <person name="Yang S."/>
            <person name="Bolund L."/>
            <person name="Kristiansen K."/>
            <person name="Zheng H."/>
            <person name="Li S."/>
            <person name="Zhang X."/>
            <person name="Yang H."/>
            <person name="Wang J."/>
            <person name="Sun R."/>
            <person name="Zhang B."/>
            <person name="Jiang S."/>
            <person name="Wang J."/>
            <person name="Du Y."/>
            <person name="Li S."/>
        </authorList>
    </citation>
    <scope>NUCLEOTIDE SEQUENCE [LARGE SCALE GENOMIC DNA]</scope>
    <source>
        <strain evidence="3">cv. 9930</strain>
    </source>
</reference>
<reference evidence="2 3" key="4">
    <citation type="journal article" date="2011" name="BMC Genomics">
        <title>RNA-Seq improves annotation of protein-coding genes in the cucumber genome.</title>
        <authorList>
            <person name="Li Z."/>
            <person name="Zhang Z."/>
            <person name="Yan P."/>
            <person name="Huang S."/>
            <person name="Fei Z."/>
            <person name="Lin K."/>
        </authorList>
    </citation>
    <scope>NUCLEOTIDE SEQUENCE [LARGE SCALE GENOMIC DNA]</scope>
    <source>
        <strain evidence="3">cv. 9930</strain>
    </source>
</reference>
<dbReference type="Proteomes" id="UP000029981">
    <property type="component" value="Chromosome 4"/>
</dbReference>
<reference evidence="2 3" key="3">
    <citation type="journal article" date="2010" name="BMC Genomics">
        <title>Transcriptome sequencing and comparative analysis of cucumber flowers with different sex types.</title>
        <authorList>
            <person name="Guo S."/>
            <person name="Zheng Y."/>
            <person name="Joung J.G."/>
            <person name="Liu S."/>
            <person name="Zhang Z."/>
            <person name="Crasta O.R."/>
            <person name="Sobral B.W."/>
            <person name="Xu Y."/>
            <person name="Huang S."/>
            <person name="Fei Z."/>
        </authorList>
    </citation>
    <scope>NUCLEOTIDE SEQUENCE [LARGE SCALE GENOMIC DNA]</scope>
    <source>
        <strain evidence="3">cv. 9930</strain>
    </source>
</reference>
<feature type="compositionally biased region" description="Basic and acidic residues" evidence="1">
    <location>
        <begin position="26"/>
        <end position="38"/>
    </location>
</feature>
<name>A0A0A0L437_CUCSA</name>
<organism evidence="2 3">
    <name type="scientific">Cucumis sativus</name>
    <name type="common">Cucumber</name>
    <dbReference type="NCBI Taxonomy" id="3659"/>
    <lineage>
        <taxon>Eukaryota</taxon>
        <taxon>Viridiplantae</taxon>
        <taxon>Streptophyta</taxon>
        <taxon>Embryophyta</taxon>
        <taxon>Tracheophyta</taxon>
        <taxon>Spermatophyta</taxon>
        <taxon>Magnoliopsida</taxon>
        <taxon>eudicotyledons</taxon>
        <taxon>Gunneridae</taxon>
        <taxon>Pentapetalae</taxon>
        <taxon>rosids</taxon>
        <taxon>fabids</taxon>
        <taxon>Cucurbitales</taxon>
        <taxon>Cucurbitaceae</taxon>
        <taxon>Benincaseae</taxon>
        <taxon>Cucumis</taxon>
    </lineage>
</organism>
<gene>
    <name evidence="2" type="ORF">Csa_4G575870</name>
</gene>
<accession>A0A0A0L437</accession>
<dbReference type="EMBL" id="CM002925">
    <property type="protein sequence ID" value="KGN54896.1"/>
    <property type="molecule type" value="Genomic_DNA"/>
</dbReference>
<reference evidence="2 3" key="2">
    <citation type="journal article" date="2009" name="PLoS ONE">
        <title>An integrated genetic and cytogenetic map of the cucumber genome.</title>
        <authorList>
            <person name="Ren Y."/>
            <person name="Zhang Z."/>
            <person name="Liu J."/>
            <person name="Staub J.E."/>
            <person name="Han Y."/>
            <person name="Cheng Z."/>
            <person name="Li X."/>
            <person name="Lu J."/>
            <person name="Miao H."/>
            <person name="Kang H."/>
            <person name="Xie B."/>
            <person name="Gu X."/>
            <person name="Wang X."/>
            <person name="Du Y."/>
            <person name="Jin W."/>
            <person name="Huang S."/>
        </authorList>
    </citation>
    <scope>NUCLEOTIDE SEQUENCE [LARGE SCALE GENOMIC DNA]</scope>
    <source>
        <strain evidence="3">cv. 9930</strain>
    </source>
</reference>
<dbReference type="AlphaFoldDB" id="A0A0A0L437"/>
<sequence>MHDRTRNTNFGYQNGNQNKCRTSSSSDKELNADKDEMKPRYIMDEQYMCIRVHMYRDVEKHGSPP</sequence>
<feature type="compositionally biased region" description="Polar residues" evidence="1">
    <location>
        <begin position="7"/>
        <end position="25"/>
    </location>
</feature>
<protein>
    <submittedName>
        <fullName evidence="2">Uncharacterized protein</fullName>
    </submittedName>
</protein>
<dbReference type="Gramene" id="KGN54896">
    <property type="protein sequence ID" value="KGN54896"/>
    <property type="gene ID" value="Csa_4G575870"/>
</dbReference>
<evidence type="ECO:0000256" key="1">
    <source>
        <dbReference type="SAM" id="MobiDB-lite"/>
    </source>
</evidence>
<evidence type="ECO:0000313" key="2">
    <source>
        <dbReference type="EMBL" id="KGN54896.1"/>
    </source>
</evidence>
<keyword evidence="3" id="KW-1185">Reference proteome</keyword>
<proteinExistence type="predicted"/>
<feature type="region of interest" description="Disordered" evidence="1">
    <location>
        <begin position="1"/>
        <end position="38"/>
    </location>
</feature>